<feature type="transmembrane region" description="Helical" evidence="1">
    <location>
        <begin position="204"/>
        <end position="225"/>
    </location>
</feature>
<comment type="caution">
    <text evidence="3">The sequence shown here is derived from an EMBL/GenBank/DDBJ whole genome shotgun (WGS) entry which is preliminary data.</text>
</comment>
<name>A0ABS2D7B0_9SPHN</name>
<evidence type="ECO:0000256" key="1">
    <source>
        <dbReference type="SAM" id="Phobius"/>
    </source>
</evidence>
<keyword evidence="3" id="KW-0645">Protease</keyword>
<dbReference type="PANTHER" id="PTHR35797:SF1">
    <property type="entry name" value="PROTEASE"/>
    <property type="match status" value="1"/>
</dbReference>
<evidence type="ECO:0000313" key="3">
    <source>
        <dbReference type="EMBL" id="MBM6576816.1"/>
    </source>
</evidence>
<sequence>MLTLALSWSIWIVAWLVTGRPATTTASTGMVGAVYAGAFAPGIAAALLSAMSPVGSLKEWLRGFVRARCGWRAYAAALLPLPLALLLLTFVLDYEPRLEGLHGQPVVLLYLTTFPVSIFNGLATALMGAGPLGEEGGWRGYLLPRLLEQGGEARASLIIGVIWALWHLPIMAMFGDWRSGVPFLTYVPLYTAGIIGLSFCMSRVWVIGGGSLIPCIWLHGLVNAVGGVAFDHRLWTSRWSAEAGTVHFAVATAATAALLAVARRRRSTKPARTQ</sequence>
<accession>A0ABS2D7B0</accession>
<gene>
    <name evidence="3" type="ORF">ILT43_10555</name>
</gene>
<feature type="domain" description="CAAX prenyl protease 2/Lysostaphin resistance protein A-like" evidence="2">
    <location>
        <begin position="125"/>
        <end position="225"/>
    </location>
</feature>
<reference evidence="3 4" key="1">
    <citation type="submission" date="2020-12" db="EMBL/GenBank/DDBJ databases">
        <title>Sphingomonas sp.</title>
        <authorList>
            <person name="Kim M.K."/>
        </authorList>
    </citation>
    <scope>NUCLEOTIDE SEQUENCE [LARGE SCALE GENOMIC DNA]</scope>
    <source>
        <strain evidence="3 4">BT552</strain>
    </source>
</reference>
<feature type="transmembrane region" description="Helical" evidence="1">
    <location>
        <begin position="29"/>
        <end position="50"/>
    </location>
</feature>
<dbReference type="Proteomes" id="UP000763641">
    <property type="component" value="Unassembled WGS sequence"/>
</dbReference>
<keyword evidence="1" id="KW-0472">Membrane</keyword>
<feature type="transmembrane region" description="Helical" evidence="1">
    <location>
        <begin position="153"/>
        <end position="174"/>
    </location>
</feature>
<dbReference type="InterPro" id="IPR042150">
    <property type="entry name" value="MmRce1-like"/>
</dbReference>
<keyword evidence="4" id="KW-1185">Reference proteome</keyword>
<dbReference type="GO" id="GO:0008237">
    <property type="term" value="F:metallopeptidase activity"/>
    <property type="evidence" value="ECO:0007669"/>
    <property type="project" value="UniProtKB-KW"/>
</dbReference>
<dbReference type="PANTHER" id="PTHR35797">
    <property type="entry name" value="PROTEASE-RELATED"/>
    <property type="match status" value="1"/>
</dbReference>
<organism evidence="3 4">
    <name type="scientific">Sphingomonas longa</name>
    <dbReference type="NCBI Taxonomy" id="2778730"/>
    <lineage>
        <taxon>Bacteria</taxon>
        <taxon>Pseudomonadati</taxon>
        <taxon>Pseudomonadota</taxon>
        <taxon>Alphaproteobacteria</taxon>
        <taxon>Sphingomonadales</taxon>
        <taxon>Sphingomonadaceae</taxon>
        <taxon>Sphingomonas</taxon>
    </lineage>
</organism>
<evidence type="ECO:0000259" key="2">
    <source>
        <dbReference type="Pfam" id="PF02517"/>
    </source>
</evidence>
<dbReference type="RefSeq" id="WP_204198930.1">
    <property type="nucleotide sequence ID" value="NZ_JAFEMC010000003.1"/>
</dbReference>
<keyword evidence="1" id="KW-1133">Transmembrane helix</keyword>
<keyword evidence="3" id="KW-0482">Metalloprotease</keyword>
<feature type="transmembrane region" description="Helical" evidence="1">
    <location>
        <begin position="107"/>
        <end position="132"/>
    </location>
</feature>
<proteinExistence type="predicted"/>
<protein>
    <submittedName>
        <fullName evidence="3">CPBP family intramembrane metalloprotease</fullName>
    </submittedName>
</protein>
<feature type="transmembrane region" description="Helical" evidence="1">
    <location>
        <begin position="180"/>
        <end position="197"/>
    </location>
</feature>
<feature type="transmembrane region" description="Helical" evidence="1">
    <location>
        <begin position="71"/>
        <end position="92"/>
    </location>
</feature>
<evidence type="ECO:0000313" key="4">
    <source>
        <dbReference type="Proteomes" id="UP000763641"/>
    </source>
</evidence>
<keyword evidence="1" id="KW-0812">Transmembrane</keyword>
<keyword evidence="3" id="KW-0378">Hydrolase</keyword>
<dbReference type="EMBL" id="JAFEMC010000003">
    <property type="protein sequence ID" value="MBM6576816.1"/>
    <property type="molecule type" value="Genomic_DNA"/>
</dbReference>
<dbReference type="InterPro" id="IPR003675">
    <property type="entry name" value="Rce1/LyrA-like_dom"/>
</dbReference>
<dbReference type="Pfam" id="PF02517">
    <property type="entry name" value="Rce1-like"/>
    <property type="match status" value="1"/>
</dbReference>
<feature type="transmembrane region" description="Helical" evidence="1">
    <location>
        <begin position="245"/>
        <end position="262"/>
    </location>
</feature>